<dbReference type="SUPFAM" id="SSF52833">
    <property type="entry name" value="Thioredoxin-like"/>
    <property type="match status" value="1"/>
</dbReference>
<dbReference type="Pfam" id="PF01323">
    <property type="entry name" value="DSBA"/>
    <property type="match status" value="1"/>
</dbReference>
<feature type="domain" description="DSBA-like thioredoxin" evidence="2">
    <location>
        <begin position="97"/>
        <end position="201"/>
    </location>
</feature>
<dbReference type="EMBL" id="CTKE01000009">
    <property type="protein sequence ID" value="CQI90402.1"/>
    <property type="molecule type" value="Genomic_DNA"/>
</dbReference>
<evidence type="ECO:0000313" key="4">
    <source>
        <dbReference type="Proteomes" id="UP000042054"/>
    </source>
</evidence>
<dbReference type="GO" id="GO:0016491">
    <property type="term" value="F:oxidoreductase activity"/>
    <property type="evidence" value="ECO:0007669"/>
    <property type="project" value="InterPro"/>
</dbReference>
<organism evidence="3 4">
    <name type="scientific">Yersinia rohdei</name>
    <dbReference type="NCBI Taxonomy" id="29485"/>
    <lineage>
        <taxon>Bacteria</taxon>
        <taxon>Pseudomonadati</taxon>
        <taxon>Pseudomonadota</taxon>
        <taxon>Gammaproteobacteria</taxon>
        <taxon>Enterobacterales</taxon>
        <taxon>Yersiniaceae</taxon>
        <taxon>Yersinia</taxon>
    </lineage>
</organism>
<evidence type="ECO:0000259" key="2">
    <source>
        <dbReference type="Pfam" id="PF01323"/>
    </source>
</evidence>
<dbReference type="PANTHER" id="PTHR35891">
    <property type="entry name" value="THIOL:DISULFIDE INTERCHANGE PROTEIN DSBA"/>
    <property type="match status" value="1"/>
</dbReference>
<sequence length="227" mass="25645">MSTEKNMFRSKGFFIGYTLLVILISSLITTAYFHYFVLNQDEQETLFAVSNSEVKNSPIKDDKSIIEIFSYGCHYCAINEENIAKLEDRMPEGSRFIRLHISNDKTTGLGRFAPIFATLSVMGIEAQHRASAYKAVIEDNIDLSDNSKLEVWLTANGIDVAKYQQASQSADVKELIAYMAAVTEYYNVNATPTFIVGKKWIALQDRKFPAFSDNLLSLLEHDKALEK</sequence>
<dbReference type="InterPro" id="IPR050824">
    <property type="entry name" value="Thiol_disulfide_DsbA"/>
</dbReference>
<dbReference type="InterPro" id="IPR001853">
    <property type="entry name" value="DSBA-like_thioredoxin_dom"/>
</dbReference>
<feature type="transmembrane region" description="Helical" evidence="1">
    <location>
        <begin position="12"/>
        <end position="35"/>
    </location>
</feature>
<gene>
    <name evidence="3" type="primary">dsbA_1</name>
    <name evidence="3" type="ORF">ERS008555_02112</name>
</gene>
<protein>
    <submittedName>
        <fullName evidence="3">Putative thiol:disulfide interchange protein</fullName>
    </submittedName>
</protein>
<dbReference type="STRING" id="29485.CH64_3401"/>
<dbReference type="RefSeq" id="WP_231586331.1">
    <property type="nucleotide sequence ID" value="NZ_CTKE01000009.1"/>
</dbReference>
<proteinExistence type="predicted"/>
<evidence type="ECO:0000256" key="1">
    <source>
        <dbReference type="SAM" id="Phobius"/>
    </source>
</evidence>
<reference evidence="3 4" key="1">
    <citation type="submission" date="2015-03" db="EMBL/GenBank/DDBJ databases">
        <authorList>
            <person name="Murphy D."/>
        </authorList>
    </citation>
    <scope>NUCLEOTIDE SEQUENCE [LARGE SCALE GENOMIC DNA]</scope>
    <source>
        <strain evidence="3 4">68/02</strain>
    </source>
</reference>
<keyword evidence="1" id="KW-0472">Membrane</keyword>
<keyword evidence="1" id="KW-1133">Transmembrane helix</keyword>
<dbReference type="Proteomes" id="UP000042054">
    <property type="component" value="Unassembled WGS sequence"/>
</dbReference>
<accession>A0A0U1HT15</accession>
<dbReference type="InterPro" id="IPR036249">
    <property type="entry name" value="Thioredoxin-like_sf"/>
</dbReference>
<dbReference type="PANTHER" id="PTHR35891:SF3">
    <property type="entry name" value="THIOL:DISULFIDE INTERCHANGE PROTEIN DSBL"/>
    <property type="match status" value="1"/>
</dbReference>
<keyword evidence="1" id="KW-0812">Transmembrane</keyword>
<dbReference type="Gene3D" id="3.40.30.10">
    <property type="entry name" value="Glutaredoxin"/>
    <property type="match status" value="1"/>
</dbReference>
<evidence type="ECO:0000313" key="3">
    <source>
        <dbReference type="EMBL" id="CQI90402.1"/>
    </source>
</evidence>
<name>A0A0U1HT15_YERRO</name>
<dbReference type="AlphaFoldDB" id="A0A0U1HT15"/>